<proteinExistence type="predicted"/>
<evidence type="ECO:0000313" key="3">
    <source>
        <dbReference type="Proteomes" id="UP000462152"/>
    </source>
</evidence>
<evidence type="ECO:0000256" key="1">
    <source>
        <dbReference type="SAM" id="MobiDB-lite"/>
    </source>
</evidence>
<keyword evidence="3" id="KW-1185">Reference proteome</keyword>
<dbReference type="AlphaFoldDB" id="A0A7K1LI59"/>
<evidence type="ECO:0000313" key="2">
    <source>
        <dbReference type="EMBL" id="MUN54800.1"/>
    </source>
</evidence>
<dbReference type="EMBL" id="WOGT01000002">
    <property type="protein sequence ID" value="MUN54800.1"/>
    <property type="molecule type" value="Genomic_DNA"/>
</dbReference>
<feature type="compositionally biased region" description="Polar residues" evidence="1">
    <location>
        <begin position="88"/>
        <end position="102"/>
    </location>
</feature>
<feature type="region of interest" description="Disordered" evidence="1">
    <location>
        <begin position="83"/>
        <end position="102"/>
    </location>
</feature>
<sequence length="102" mass="11113">MRPAYRIQSNVAGESVEKASTFPRRLSGTNRVRQIMLVEKNGAPSCSPCGGRCCMGRVANGGQEWRSHSCWAPAQPQQLSLAGWSPYGSRTGSTWSWAPQEA</sequence>
<dbReference type="Proteomes" id="UP000462152">
    <property type="component" value="Unassembled WGS sequence"/>
</dbReference>
<gene>
    <name evidence="2" type="ORF">GMA10_06180</name>
</gene>
<organism evidence="2 3">
    <name type="scientific">Rothia koreensis</name>
    <dbReference type="NCBI Taxonomy" id="592378"/>
    <lineage>
        <taxon>Bacteria</taxon>
        <taxon>Bacillati</taxon>
        <taxon>Actinomycetota</taxon>
        <taxon>Actinomycetes</taxon>
        <taxon>Micrococcales</taxon>
        <taxon>Micrococcaceae</taxon>
        <taxon>Rothia</taxon>
    </lineage>
</organism>
<name>A0A7K1LI59_9MICC</name>
<comment type="caution">
    <text evidence="2">The sequence shown here is derived from an EMBL/GenBank/DDBJ whole genome shotgun (WGS) entry which is preliminary data.</text>
</comment>
<reference evidence="2 3" key="1">
    <citation type="submission" date="2019-12" db="EMBL/GenBank/DDBJ databases">
        <authorList>
            <person name="Li J."/>
            <person name="Shi Y."/>
            <person name="Xu G."/>
            <person name="Xiao D."/>
            <person name="Ran X."/>
        </authorList>
    </citation>
    <scope>NUCLEOTIDE SEQUENCE [LARGE SCALE GENOMIC DNA]</scope>
    <source>
        <strain evidence="2 3">JCM 15915</strain>
    </source>
</reference>
<protein>
    <submittedName>
        <fullName evidence="2">Uncharacterized protein</fullName>
    </submittedName>
</protein>
<accession>A0A7K1LI59</accession>